<accession>A0A6J6PQ86</accession>
<protein>
    <submittedName>
        <fullName evidence="2">Unannotated protein</fullName>
    </submittedName>
</protein>
<evidence type="ECO:0000256" key="1">
    <source>
        <dbReference type="SAM" id="MobiDB-lite"/>
    </source>
</evidence>
<dbReference type="EMBL" id="CAEZXR010000073">
    <property type="protein sequence ID" value="CAB4698244.1"/>
    <property type="molecule type" value="Genomic_DNA"/>
</dbReference>
<proteinExistence type="predicted"/>
<sequence length="383" mass="41478">MDDRDATRVLRAQPQQLGDVGDPAAGRCVDQRARREAAPGQTVGAEEVGTDRRRAGSVGIRLGGHRGRRGLDEPVHPVDEARRAAVDVTVMGPDPRLAGRADDLLRTVDRDPRQLLDEIASVGERRDTRTRRDPGHGEVLLRIDPGAVALQHPDAERSLGELRLDPGEQRRRLLGSRLGLPALVPEERQRLLRTADLDAADVDHPGDLPGGGGAVADRAARGRHVGVPPLHLDRAGLEVQRCGHPVVRLEPAPGHGLRMAVQVDPPGSDDRTGHVHLLVRDEVDLRAIPRSDDGHDRPVEDSDVGDLVAPCLRVEHPPASQHQVARMRRHAPGRYTRDLPTIRPWTPRGDWVGRRSTQERTGCGCRPPRSVSAGSGASACCAA</sequence>
<feature type="region of interest" description="Disordered" evidence="1">
    <location>
        <begin position="335"/>
        <end position="383"/>
    </location>
</feature>
<feature type="compositionally biased region" description="Low complexity" evidence="1">
    <location>
        <begin position="372"/>
        <end position="383"/>
    </location>
</feature>
<gene>
    <name evidence="2" type="ORF">UFOPK2579_00792</name>
</gene>
<organism evidence="2">
    <name type="scientific">freshwater metagenome</name>
    <dbReference type="NCBI Taxonomy" id="449393"/>
    <lineage>
        <taxon>unclassified sequences</taxon>
        <taxon>metagenomes</taxon>
        <taxon>ecological metagenomes</taxon>
    </lineage>
</organism>
<dbReference type="AlphaFoldDB" id="A0A6J6PQ86"/>
<reference evidence="2" key="1">
    <citation type="submission" date="2020-05" db="EMBL/GenBank/DDBJ databases">
        <authorList>
            <person name="Chiriac C."/>
            <person name="Salcher M."/>
            <person name="Ghai R."/>
            <person name="Kavagutti S V."/>
        </authorList>
    </citation>
    <scope>NUCLEOTIDE SEQUENCE</scope>
</reference>
<name>A0A6J6PQ86_9ZZZZ</name>
<evidence type="ECO:0000313" key="2">
    <source>
        <dbReference type="EMBL" id="CAB4698244.1"/>
    </source>
</evidence>
<feature type="region of interest" description="Disordered" evidence="1">
    <location>
        <begin position="1"/>
        <end position="74"/>
    </location>
</feature>